<dbReference type="GO" id="GO:0006581">
    <property type="term" value="P:acetylcholine catabolic process"/>
    <property type="evidence" value="ECO:0000318"/>
    <property type="project" value="GO_Central"/>
</dbReference>
<dbReference type="RefSeq" id="XP_003217973.2">
    <property type="nucleotide sequence ID" value="XM_003217925.4"/>
</dbReference>
<dbReference type="eggNOG" id="KOG4389">
    <property type="taxonomic scope" value="Eukaryota"/>
</dbReference>
<dbReference type="InterPro" id="IPR050654">
    <property type="entry name" value="AChE-related_enzymes"/>
</dbReference>
<dbReference type="GO" id="GO:0003990">
    <property type="term" value="F:acetylcholinesterase activity"/>
    <property type="evidence" value="ECO:0000318"/>
    <property type="project" value="GO_Central"/>
</dbReference>
<dbReference type="InterPro" id="IPR000997">
    <property type="entry name" value="Cholinesterase"/>
</dbReference>
<name>G1KYZ2_ANOCA</name>
<comment type="similarity">
    <text evidence="1">Belongs to the type-B carboxylesterase/lipase family.</text>
</comment>
<sequence length="615" mass="67611">MLGFITGRTWRAKGFKRGRVKKGRQVLLKGKRRRQPGTEERATTEAAMMLGLPFPGFCFLFLLFSLASSSPTGDGTVVNTKSGPVKGKLLSESSSPVMAYLGIPYAEPPLGNQRFQKPRPHQPWRQVLEANNFGNACSQITYPESPDSKAWALNRPVSEDCLFLNIWVPHPQPSTPIPILVWIHGGGGFSSGSGSMKLYNGASLAAREKVIVASINYRLGPLGFLYLPPTIPGNMGLLDQQLALTWVKENAAAFSGDPNKITIFGHNGGAVSVGLHLLSPRSQPLFSQAILQSAVPNVLWGWKRPEEVKQKTLALSQLLGCVERDENAVLRCLQGKNATEFSQQELAMMQMQEFLLDVPFLPTTDGDFLPEDPQKLLQSGHIQVKPILLGGTSDETAHFVPFYYPDVKDGLISWDQLLKIAKRTIRNVSPEDVKAVALKYSEDHQGAAQYRSAMTQMVNEYGFWCPLAEYAATVQKAGSPVYAYIFSHHTSGSASPEWFGAPHGAELPYVFGHLELAVAVNKTYTEAEAALSHRIMRYWAEFARSGNPTGLKAKVGKWPLYNAAQKKVFLLNTEVPQNPLVSPARHCDFLKPYSAQSNKSNEGSLSPSEDGKKSQ</sequence>
<feature type="domain" description="Carboxylesterase type B" evidence="6">
    <location>
        <begin position="76"/>
        <end position="576"/>
    </location>
</feature>
<evidence type="ECO:0000256" key="5">
    <source>
        <dbReference type="SAM" id="MobiDB-lite"/>
    </source>
</evidence>
<dbReference type="MEROPS" id="S09.980"/>
<dbReference type="GO" id="GO:0019695">
    <property type="term" value="P:choline metabolic process"/>
    <property type="evidence" value="ECO:0000318"/>
    <property type="project" value="GO_Central"/>
</dbReference>
<proteinExistence type="inferred from homology"/>
<dbReference type="GO" id="GO:0005615">
    <property type="term" value="C:extracellular space"/>
    <property type="evidence" value="ECO:0000318"/>
    <property type="project" value="GO_Central"/>
</dbReference>
<dbReference type="FunFam" id="3.40.50.1820:FF:000029">
    <property type="entry name" value="Acetylcholinesterase"/>
    <property type="match status" value="1"/>
</dbReference>
<dbReference type="InterPro" id="IPR029058">
    <property type="entry name" value="AB_hydrolase_fold"/>
</dbReference>
<accession>G1KYZ2</accession>
<dbReference type="Ensembl" id="ENSACAT00000026313.3">
    <property type="protein sequence ID" value="ENSACAP00000021290.3"/>
    <property type="gene ID" value="ENSACAG00000023836.3"/>
</dbReference>
<dbReference type="InterPro" id="IPR019819">
    <property type="entry name" value="Carboxylesterase_B_CS"/>
</dbReference>
<reference evidence="7" key="2">
    <citation type="submission" date="2025-08" db="UniProtKB">
        <authorList>
            <consortium name="Ensembl"/>
        </authorList>
    </citation>
    <scope>IDENTIFICATION</scope>
</reference>
<feature type="compositionally biased region" description="Polar residues" evidence="5">
    <location>
        <begin position="594"/>
        <end position="607"/>
    </location>
</feature>
<evidence type="ECO:0000256" key="1">
    <source>
        <dbReference type="ARBA" id="ARBA00005964"/>
    </source>
</evidence>
<dbReference type="ESTHER" id="anoca-g1kyz2">
    <property type="family name" value="Cholinesterase-like"/>
</dbReference>
<dbReference type="InterPro" id="IPR002018">
    <property type="entry name" value="CarbesteraseB"/>
</dbReference>
<dbReference type="GeneTree" id="ENSGT00940000157023"/>
<dbReference type="SUPFAM" id="SSF53474">
    <property type="entry name" value="alpha/beta-Hydrolases"/>
    <property type="match status" value="1"/>
</dbReference>
<keyword evidence="4" id="KW-1015">Disulfide bond</keyword>
<dbReference type="STRING" id="28377.ENSACAP00000021290"/>
<dbReference type="AlphaFoldDB" id="G1KYZ2"/>
<protein>
    <recommendedName>
        <fullName evidence="6">Carboxylesterase type B domain-containing protein</fullName>
    </recommendedName>
</protein>
<dbReference type="PRINTS" id="PR00878">
    <property type="entry name" value="CHOLNESTRASE"/>
</dbReference>
<keyword evidence="2" id="KW-0719">Serine esterase</keyword>
<dbReference type="Bgee" id="ENSACAG00000023836">
    <property type="expression patterns" value="Expressed in liver and 5 other cell types or tissues"/>
</dbReference>
<dbReference type="GO" id="GO:0005886">
    <property type="term" value="C:plasma membrane"/>
    <property type="evidence" value="ECO:0000318"/>
    <property type="project" value="GO_Central"/>
</dbReference>
<keyword evidence="3" id="KW-0378">Hydrolase</keyword>
<dbReference type="OrthoDB" id="9000293at2759"/>
<evidence type="ECO:0000259" key="6">
    <source>
        <dbReference type="Pfam" id="PF00135"/>
    </source>
</evidence>
<evidence type="ECO:0000313" key="8">
    <source>
        <dbReference type="Proteomes" id="UP000001646"/>
    </source>
</evidence>
<dbReference type="GeneID" id="100557088"/>
<dbReference type="PROSITE" id="PS00941">
    <property type="entry name" value="CARBOXYLESTERASE_B_2"/>
    <property type="match status" value="1"/>
</dbReference>
<dbReference type="Gene3D" id="3.40.50.1820">
    <property type="entry name" value="alpha/beta hydrolase"/>
    <property type="match status" value="1"/>
</dbReference>
<gene>
    <name evidence="7" type="primary">LOC100557088</name>
</gene>
<evidence type="ECO:0000256" key="3">
    <source>
        <dbReference type="ARBA" id="ARBA00022801"/>
    </source>
</evidence>
<dbReference type="HOGENOM" id="CLU_006586_13_0_1"/>
<reference evidence="7" key="3">
    <citation type="submission" date="2025-09" db="UniProtKB">
        <authorList>
            <consortium name="Ensembl"/>
        </authorList>
    </citation>
    <scope>IDENTIFICATION</scope>
</reference>
<evidence type="ECO:0000256" key="4">
    <source>
        <dbReference type="ARBA" id="ARBA00023157"/>
    </source>
</evidence>
<dbReference type="Pfam" id="PF00135">
    <property type="entry name" value="COesterase"/>
    <property type="match status" value="1"/>
</dbReference>
<dbReference type="Proteomes" id="UP000001646">
    <property type="component" value="Chromosome 2"/>
</dbReference>
<dbReference type="PANTHER" id="PTHR43918">
    <property type="entry name" value="ACETYLCHOLINESTERASE"/>
    <property type="match status" value="1"/>
</dbReference>
<dbReference type="InParanoid" id="G1KYZ2"/>
<organism evidence="7 8">
    <name type="scientific">Anolis carolinensis</name>
    <name type="common">Green anole</name>
    <name type="synonym">American chameleon</name>
    <dbReference type="NCBI Taxonomy" id="28377"/>
    <lineage>
        <taxon>Eukaryota</taxon>
        <taxon>Metazoa</taxon>
        <taxon>Chordata</taxon>
        <taxon>Craniata</taxon>
        <taxon>Vertebrata</taxon>
        <taxon>Euteleostomi</taxon>
        <taxon>Lepidosauria</taxon>
        <taxon>Squamata</taxon>
        <taxon>Bifurcata</taxon>
        <taxon>Unidentata</taxon>
        <taxon>Episquamata</taxon>
        <taxon>Toxicofera</taxon>
        <taxon>Iguania</taxon>
        <taxon>Dactyloidae</taxon>
        <taxon>Anolis</taxon>
    </lineage>
</organism>
<evidence type="ECO:0000313" key="7">
    <source>
        <dbReference type="Ensembl" id="ENSACAP00000021290.3"/>
    </source>
</evidence>
<feature type="region of interest" description="Disordered" evidence="5">
    <location>
        <begin position="592"/>
        <end position="615"/>
    </location>
</feature>
<evidence type="ECO:0000256" key="2">
    <source>
        <dbReference type="ARBA" id="ARBA00022487"/>
    </source>
</evidence>
<reference evidence="7 8" key="1">
    <citation type="submission" date="2009-12" db="EMBL/GenBank/DDBJ databases">
        <title>The Genome Sequence of Anolis carolinensis (Green Anole Lizard).</title>
        <authorList>
            <consortium name="The Genome Sequencing Platform"/>
            <person name="Di Palma F."/>
            <person name="Alfoldi J."/>
            <person name="Heiman D."/>
            <person name="Young S."/>
            <person name="Grabherr M."/>
            <person name="Johnson J."/>
            <person name="Lander E.S."/>
            <person name="Lindblad-Toh K."/>
        </authorList>
    </citation>
    <scope>NUCLEOTIDE SEQUENCE [LARGE SCALE GENOMIC DNA]</scope>
    <source>
        <strain evidence="7 8">JBL SC #1</strain>
    </source>
</reference>
<keyword evidence="8" id="KW-1185">Reference proteome</keyword>
<dbReference type="PANTHER" id="PTHR43918:SF4">
    <property type="entry name" value="CARBOXYLIC ESTER HYDROLASE"/>
    <property type="match status" value="1"/>
</dbReference>
<dbReference type="KEGG" id="acs:100557088"/>